<comment type="caution">
    <text evidence="1">The sequence shown here is derived from an EMBL/GenBank/DDBJ whole genome shotgun (WGS) entry which is preliminary data.</text>
</comment>
<gene>
    <name evidence="1" type="ORF">C6W88_01675</name>
</gene>
<accession>A0ABX5IZX0</accession>
<keyword evidence="2" id="KW-1185">Reference proteome</keyword>
<dbReference type="Proteomes" id="UP000241895">
    <property type="component" value="Unassembled WGS sequence"/>
</dbReference>
<dbReference type="RefSeq" id="WP_108131278.1">
    <property type="nucleotide sequence ID" value="NZ_PXNS01000001.1"/>
</dbReference>
<dbReference type="EMBL" id="PXNS01000001">
    <property type="protein sequence ID" value="PTL96138.1"/>
    <property type="molecule type" value="Genomic_DNA"/>
</dbReference>
<protein>
    <submittedName>
        <fullName evidence="1">Uncharacterized protein</fullName>
    </submittedName>
</protein>
<evidence type="ECO:0000313" key="1">
    <source>
        <dbReference type="EMBL" id="PTL96138.1"/>
    </source>
</evidence>
<organism evidence="1 2">
    <name type="scientific">Halomonas litopenaei</name>
    <dbReference type="NCBI Taxonomy" id="2109328"/>
    <lineage>
        <taxon>Bacteria</taxon>
        <taxon>Pseudomonadati</taxon>
        <taxon>Pseudomonadota</taxon>
        <taxon>Gammaproteobacteria</taxon>
        <taxon>Oceanospirillales</taxon>
        <taxon>Halomonadaceae</taxon>
        <taxon>Halomonas</taxon>
    </lineage>
</organism>
<sequence length="219" mass="24168">MSGMFRLGNLIALGVGLLIATVNSSLALDSSDLEEVRDRATFINEVRSIFQSGDETLQLTIFEKIITDGDPVILPMTLELALNSQDARLKTTALRYLINSRELLLVDLIRPDNSSQAQEFIYHEWRELVLQELKVAPATDEITGTFNSSKKRGEVIGQLTRGGVQLRLTDDFTVCSLRILQVVGVDLNGVLDCAMRSHDAAENAANANEAQLPIRVRLS</sequence>
<proteinExistence type="predicted"/>
<reference evidence="1 2" key="1">
    <citation type="submission" date="2018-03" db="EMBL/GenBank/DDBJ databases">
        <authorList>
            <person name="Zhou J."/>
            <person name="Li X."/>
            <person name="Xue M."/>
            <person name="Yin J."/>
        </authorList>
    </citation>
    <scope>NUCLEOTIDE SEQUENCE [LARGE SCALE GENOMIC DNA]</scope>
    <source>
        <strain evidence="1 2">SYSU ZJ2214</strain>
    </source>
</reference>
<evidence type="ECO:0000313" key="2">
    <source>
        <dbReference type="Proteomes" id="UP000241895"/>
    </source>
</evidence>
<name>A0ABX5IZX0_9GAMM</name>